<dbReference type="EMBL" id="CP104064">
    <property type="protein sequence ID" value="WAH38883.1"/>
    <property type="molecule type" value="Genomic_DNA"/>
</dbReference>
<evidence type="ECO:0000313" key="6">
    <source>
        <dbReference type="EMBL" id="WAH38883.1"/>
    </source>
</evidence>
<dbReference type="PANTHER" id="PTHR35529">
    <property type="entry name" value="MANGANESE EFFLUX PUMP MNTP-RELATED"/>
    <property type="match status" value="1"/>
</dbReference>
<dbReference type="Proteomes" id="UP001164803">
    <property type="component" value="Chromosome"/>
</dbReference>
<reference evidence="6" key="1">
    <citation type="submission" date="2022-08" db="EMBL/GenBank/DDBJ databases">
        <title>Alicyclobacillus dauci DSM2870, complete genome.</title>
        <authorList>
            <person name="Wang Q."/>
            <person name="Cai R."/>
            <person name="Wang Z."/>
        </authorList>
    </citation>
    <scope>NUCLEOTIDE SEQUENCE</scope>
    <source>
        <strain evidence="6">DSM 28700</strain>
    </source>
</reference>
<feature type="transmembrane region" description="Helical" evidence="5">
    <location>
        <begin position="171"/>
        <end position="189"/>
    </location>
</feature>
<dbReference type="RefSeq" id="WP_268046489.1">
    <property type="nucleotide sequence ID" value="NZ_CP104064.1"/>
</dbReference>
<gene>
    <name evidence="6" type="ORF">NZD86_10585</name>
</gene>
<keyword evidence="1" id="KW-1003">Cell membrane</keyword>
<keyword evidence="4 5" id="KW-0472">Membrane</keyword>
<feature type="transmembrane region" description="Helical" evidence="5">
    <location>
        <begin position="112"/>
        <end position="132"/>
    </location>
</feature>
<dbReference type="InterPro" id="IPR003810">
    <property type="entry name" value="Mntp/YtaF"/>
</dbReference>
<feature type="transmembrane region" description="Helical" evidence="5">
    <location>
        <begin position="71"/>
        <end position="91"/>
    </location>
</feature>
<evidence type="ECO:0000256" key="1">
    <source>
        <dbReference type="ARBA" id="ARBA00022475"/>
    </source>
</evidence>
<evidence type="ECO:0000256" key="4">
    <source>
        <dbReference type="ARBA" id="ARBA00023136"/>
    </source>
</evidence>
<sequence length="190" mass="20632">MSWLSVFIMASLIGIGSNFDNCGVGIAYGSLKIKFPHWVNHIVNLVGLCMALLGAYGGAISSHYLSAQTASYISCVMLVLIGLYFWYAGYVRHQVSKREHKIRIKRPGWKEGIILGVALSFTNIASGFGATVSNALTVWIAAISIAIWGYLMIWLGNIVGIGILSRFLSKYSSFISGVLLIMVGIHQVVA</sequence>
<evidence type="ECO:0000256" key="5">
    <source>
        <dbReference type="SAM" id="Phobius"/>
    </source>
</evidence>
<keyword evidence="3 5" id="KW-1133">Transmembrane helix</keyword>
<organism evidence="6 7">
    <name type="scientific">Alicyclobacillus dauci</name>
    <dbReference type="NCBI Taxonomy" id="1475485"/>
    <lineage>
        <taxon>Bacteria</taxon>
        <taxon>Bacillati</taxon>
        <taxon>Bacillota</taxon>
        <taxon>Bacilli</taxon>
        <taxon>Bacillales</taxon>
        <taxon>Alicyclobacillaceae</taxon>
        <taxon>Alicyclobacillus</taxon>
    </lineage>
</organism>
<feature type="transmembrane region" description="Helical" evidence="5">
    <location>
        <begin position="6"/>
        <end position="30"/>
    </location>
</feature>
<feature type="transmembrane region" description="Helical" evidence="5">
    <location>
        <begin position="138"/>
        <end position="164"/>
    </location>
</feature>
<keyword evidence="2 5" id="KW-0812">Transmembrane</keyword>
<evidence type="ECO:0000313" key="7">
    <source>
        <dbReference type="Proteomes" id="UP001164803"/>
    </source>
</evidence>
<protein>
    <submittedName>
        <fullName evidence="6">Manganese efflux pump</fullName>
    </submittedName>
</protein>
<dbReference type="PANTHER" id="PTHR35529:SF2">
    <property type="entry name" value="SPORULATION PROTEIN YTAF-RELATED"/>
    <property type="match status" value="1"/>
</dbReference>
<name>A0ABY6Z8M2_9BACL</name>
<feature type="transmembrane region" description="Helical" evidence="5">
    <location>
        <begin position="42"/>
        <end position="65"/>
    </location>
</feature>
<evidence type="ECO:0000256" key="3">
    <source>
        <dbReference type="ARBA" id="ARBA00022989"/>
    </source>
</evidence>
<proteinExistence type="predicted"/>
<evidence type="ECO:0000256" key="2">
    <source>
        <dbReference type="ARBA" id="ARBA00022692"/>
    </source>
</evidence>
<dbReference type="Pfam" id="PF02659">
    <property type="entry name" value="Mntp"/>
    <property type="match status" value="1"/>
</dbReference>
<keyword evidence="7" id="KW-1185">Reference proteome</keyword>
<accession>A0ABY6Z8M2</accession>